<dbReference type="Proteomes" id="UP000183015">
    <property type="component" value="Unassembled WGS sequence"/>
</dbReference>
<organism evidence="1 2">
    <name type="scientific">Streptacidiphilus jiangxiensis</name>
    <dbReference type="NCBI Taxonomy" id="235985"/>
    <lineage>
        <taxon>Bacteria</taxon>
        <taxon>Bacillati</taxon>
        <taxon>Actinomycetota</taxon>
        <taxon>Actinomycetes</taxon>
        <taxon>Kitasatosporales</taxon>
        <taxon>Streptomycetaceae</taxon>
        <taxon>Streptacidiphilus</taxon>
    </lineage>
</organism>
<proteinExistence type="predicted"/>
<keyword evidence="2" id="KW-1185">Reference proteome</keyword>
<dbReference type="EMBL" id="FOAZ01000015">
    <property type="protein sequence ID" value="SEL94066.1"/>
    <property type="molecule type" value="Genomic_DNA"/>
</dbReference>
<evidence type="ECO:0000313" key="1">
    <source>
        <dbReference type="EMBL" id="SEL94066.1"/>
    </source>
</evidence>
<sequence length="91" mass="10082">MAVIFELKAEYGCASEDAEIHLWHLVREGSVLALCEREMTSESPTRSALALRDVFPERLCQDCRRRYCELLPSMPPTTPTAATAQAVRGAG</sequence>
<reference evidence="2" key="1">
    <citation type="submission" date="2016-10" db="EMBL/GenBank/DDBJ databases">
        <authorList>
            <person name="Varghese N."/>
        </authorList>
    </citation>
    <scope>NUCLEOTIDE SEQUENCE [LARGE SCALE GENOMIC DNA]</scope>
    <source>
        <strain evidence="2">DSM 45096 / BCRC 16803 / CGMCC 4.1857 / CIP 109030 / JCM 12277 / KCTC 19219 / NBRC 100920 / 33214</strain>
    </source>
</reference>
<gene>
    <name evidence="1" type="ORF">SAMN05414137_115179</name>
</gene>
<dbReference type="AlphaFoldDB" id="A0A1H7UBC6"/>
<accession>A0A1H7UBC6</accession>
<name>A0A1H7UBC6_STRJI</name>
<evidence type="ECO:0000313" key="2">
    <source>
        <dbReference type="Proteomes" id="UP000183015"/>
    </source>
</evidence>
<protein>
    <submittedName>
        <fullName evidence="1">Uncharacterized protein</fullName>
    </submittedName>
</protein>
<dbReference type="eggNOG" id="ENOG5031RED">
    <property type="taxonomic scope" value="Bacteria"/>
</dbReference>